<evidence type="ECO:0000313" key="2">
    <source>
        <dbReference type="EMBL" id="BAM18805.1"/>
    </source>
</evidence>
<dbReference type="EMBL" id="AK402183">
    <property type="protein sequence ID" value="BAM18805.1"/>
    <property type="molecule type" value="mRNA"/>
</dbReference>
<protein>
    <submittedName>
        <fullName evidence="2">Uncharacterized protein</fullName>
    </submittedName>
</protein>
<reference evidence="2" key="1">
    <citation type="journal article" date="2012" name="BMC Biol.">
        <title>Comprehensive microarray-based analysis for stage-specific larval camouflage pattern-associated genes in the swallowtail butterfly, Papilio xuthus.</title>
        <authorList>
            <person name="Futahashi R."/>
            <person name="Shirataki H."/>
            <person name="Narita T."/>
            <person name="Mita K."/>
            <person name="Fujiwara H."/>
        </authorList>
    </citation>
    <scope>NUCLEOTIDE SEQUENCE</scope>
    <source>
        <tissue evidence="2">Epidermis</tissue>
    </source>
</reference>
<accession>I4DLL5</accession>
<feature type="signal peptide" evidence="1">
    <location>
        <begin position="1"/>
        <end position="22"/>
    </location>
</feature>
<organism evidence="2">
    <name type="scientific">Papilio xuthus</name>
    <name type="common">Asian swallowtail butterfly</name>
    <dbReference type="NCBI Taxonomy" id="66420"/>
    <lineage>
        <taxon>Eukaryota</taxon>
        <taxon>Metazoa</taxon>
        <taxon>Ecdysozoa</taxon>
        <taxon>Arthropoda</taxon>
        <taxon>Hexapoda</taxon>
        <taxon>Insecta</taxon>
        <taxon>Pterygota</taxon>
        <taxon>Neoptera</taxon>
        <taxon>Endopterygota</taxon>
        <taxon>Lepidoptera</taxon>
        <taxon>Glossata</taxon>
        <taxon>Ditrysia</taxon>
        <taxon>Papilionoidea</taxon>
        <taxon>Papilionidae</taxon>
        <taxon>Papilioninae</taxon>
        <taxon>Papilio</taxon>
    </lineage>
</organism>
<feature type="chain" id="PRO_5003688172" evidence="1">
    <location>
        <begin position="23"/>
        <end position="74"/>
    </location>
</feature>
<proteinExistence type="evidence at transcript level"/>
<evidence type="ECO:0000256" key="1">
    <source>
        <dbReference type="SAM" id="SignalP"/>
    </source>
</evidence>
<name>I4DLL5_PAPXU</name>
<keyword evidence="1" id="KW-0732">Signal</keyword>
<sequence length="74" mass="8635">MQKIHQDLISHLALCLVTILKAKTLELSRLTAITKHREYNNGTEDRTCCYNIIYCRNKIDFPLICPIRTLDDTK</sequence>
<dbReference type="AlphaFoldDB" id="I4DLL5"/>